<sequence>MGHVGSKSNLNPNNNNRSSRKSSSSISKKHSFRYANGRRFHNDENSMYFLPNDEEEVDRLQLEHFLFRYIWEDNFSSPIRDLIDKGDAKVLDVGCGPGTWLLDMSTDFPRSSFTGVDMSPIYPGDIKPRNLTFHTANVLEGLPFSDNTFDFVYMRFLMTAFTEDDWQNKVIKELIRVCKPGGWIEIMEGDLVFNPEGPAGKRLMDAYRSTLESKQINPKIINHLQSILSSTETLSCLTTKEKSGPIGTWAGRIGELSYQNFSQTLRALKPVLCKLMECAGEEYDELMEEFGRECNSNNTNFVHFRFFAKKVE</sequence>
<dbReference type="SMR" id="A0A2N1MSY6"/>
<protein>
    <submittedName>
        <fullName evidence="3">S-adenosyl-L-methionine-dependent methyltransferase</fullName>
    </submittedName>
</protein>
<dbReference type="Proteomes" id="UP000233469">
    <property type="component" value="Unassembled WGS sequence"/>
</dbReference>
<comment type="caution">
    <text evidence="3">The sequence shown here is derived from an EMBL/GenBank/DDBJ whole genome shotgun (WGS) entry which is preliminary data.</text>
</comment>
<dbReference type="Pfam" id="PF13649">
    <property type="entry name" value="Methyltransf_25"/>
    <property type="match status" value="1"/>
</dbReference>
<evidence type="ECO:0000313" key="3">
    <source>
        <dbReference type="EMBL" id="PKK64762.1"/>
    </source>
</evidence>
<dbReference type="VEuPathDB" id="FungiDB:RhiirFUN_003948"/>
<dbReference type="AlphaFoldDB" id="A0A2N1MSY6"/>
<dbReference type="PANTHER" id="PTHR43591:SF24">
    <property type="entry name" value="2-METHOXY-6-POLYPRENYL-1,4-BENZOQUINOL METHYLASE, MITOCHONDRIAL"/>
    <property type="match status" value="1"/>
</dbReference>
<dbReference type="EMBL" id="LLXL01001383">
    <property type="protein sequence ID" value="PKK64762.1"/>
    <property type="molecule type" value="Genomic_DNA"/>
</dbReference>
<dbReference type="GO" id="GO:0008168">
    <property type="term" value="F:methyltransferase activity"/>
    <property type="evidence" value="ECO:0007669"/>
    <property type="project" value="UniProtKB-KW"/>
</dbReference>
<dbReference type="PANTHER" id="PTHR43591">
    <property type="entry name" value="METHYLTRANSFERASE"/>
    <property type="match status" value="1"/>
</dbReference>
<organism evidence="3 4">
    <name type="scientific">Rhizophagus irregularis</name>
    <dbReference type="NCBI Taxonomy" id="588596"/>
    <lineage>
        <taxon>Eukaryota</taxon>
        <taxon>Fungi</taxon>
        <taxon>Fungi incertae sedis</taxon>
        <taxon>Mucoromycota</taxon>
        <taxon>Glomeromycotina</taxon>
        <taxon>Glomeromycetes</taxon>
        <taxon>Glomerales</taxon>
        <taxon>Glomeraceae</taxon>
        <taxon>Rhizophagus</taxon>
    </lineage>
</organism>
<name>A0A2N1MSY6_9GLOM</name>
<reference evidence="3 4" key="2">
    <citation type="submission" date="2017-10" db="EMBL/GenBank/DDBJ databases">
        <title>Extensive intraspecific genome diversity in a model arbuscular mycorrhizal fungus.</title>
        <authorList>
            <person name="Chen E.C.H."/>
            <person name="Morin E."/>
            <person name="Baudet D."/>
            <person name="Noel J."/>
            <person name="Ndikumana S."/>
            <person name="Charron P."/>
            <person name="St-Onge C."/>
            <person name="Giorgi J."/>
            <person name="Grigoriev I.V."/>
            <person name="Roux C."/>
            <person name="Martin F.M."/>
            <person name="Corradi N."/>
        </authorList>
    </citation>
    <scope>NUCLEOTIDE SEQUENCE [LARGE SCALE GENOMIC DNA]</scope>
    <source>
        <strain evidence="3 4">C2</strain>
    </source>
</reference>
<evidence type="ECO:0000259" key="2">
    <source>
        <dbReference type="Pfam" id="PF13649"/>
    </source>
</evidence>
<dbReference type="VEuPathDB" id="FungiDB:FUN_024765"/>
<dbReference type="OrthoDB" id="2013972at2759"/>
<reference evidence="3 4" key="1">
    <citation type="submission" date="2016-04" db="EMBL/GenBank/DDBJ databases">
        <title>Genome analyses suggest a sexual origin of heterokaryosis in a supposedly ancient asexual fungus.</title>
        <authorList>
            <person name="Ropars J."/>
            <person name="Sedzielewska K."/>
            <person name="Noel J."/>
            <person name="Charron P."/>
            <person name="Farinelli L."/>
            <person name="Marton T."/>
            <person name="Kruger M."/>
            <person name="Pelin A."/>
            <person name="Brachmann A."/>
            <person name="Corradi N."/>
        </authorList>
    </citation>
    <scope>NUCLEOTIDE SEQUENCE [LARGE SCALE GENOMIC DNA]</scope>
    <source>
        <strain evidence="3 4">C2</strain>
    </source>
</reference>
<dbReference type="InterPro" id="IPR029063">
    <property type="entry name" value="SAM-dependent_MTases_sf"/>
</dbReference>
<proteinExistence type="predicted"/>
<feature type="compositionally biased region" description="Low complexity" evidence="1">
    <location>
        <begin position="1"/>
        <end position="26"/>
    </location>
</feature>
<gene>
    <name evidence="3" type="ORF">RhiirC2_90450</name>
</gene>
<dbReference type="InterPro" id="IPR041698">
    <property type="entry name" value="Methyltransf_25"/>
</dbReference>
<dbReference type="CDD" id="cd02440">
    <property type="entry name" value="AdoMet_MTases"/>
    <property type="match status" value="1"/>
</dbReference>
<dbReference type="Gene3D" id="3.40.50.150">
    <property type="entry name" value="Vaccinia Virus protein VP39"/>
    <property type="match status" value="1"/>
</dbReference>
<dbReference type="SUPFAM" id="SSF53335">
    <property type="entry name" value="S-adenosyl-L-methionine-dependent methyltransferases"/>
    <property type="match status" value="1"/>
</dbReference>
<feature type="domain" description="Methyltransferase" evidence="2">
    <location>
        <begin position="90"/>
        <end position="182"/>
    </location>
</feature>
<keyword evidence="3" id="KW-0808">Transferase</keyword>
<evidence type="ECO:0000256" key="1">
    <source>
        <dbReference type="SAM" id="MobiDB-lite"/>
    </source>
</evidence>
<evidence type="ECO:0000313" key="4">
    <source>
        <dbReference type="Proteomes" id="UP000233469"/>
    </source>
</evidence>
<keyword evidence="3" id="KW-0489">Methyltransferase</keyword>
<accession>A0A2N1MSY6</accession>
<dbReference type="VEuPathDB" id="FungiDB:RhiirA1_369220"/>
<feature type="region of interest" description="Disordered" evidence="1">
    <location>
        <begin position="1"/>
        <end position="29"/>
    </location>
</feature>
<dbReference type="GO" id="GO:0032259">
    <property type="term" value="P:methylation"/>
    <property type="evidence" value="ECO:0007669"/>
    <property type="project" value="UniProtKB-KW"/>
</dbReference>